<reference evidence="3 4" key="1">
    <citation type="submission" date="2016-11" db="EMBL/GenBank/DDBJ databases">
        <title>A multilocus sequence analysis scheme for characterization of bacteria in the genus Thioclava.</title>
        <authorList>
            <person name="Liu Y."/>
            <person name="Shao Z."/>
        </authorList>
    </citation>
    <scope>NUCLEOTIDE SEQUENCE [LARGE SCALE GENOMIC DNA]</scope>
    <source>
        <strain evidence="3 4">11.10-0-13</strain>
    </source>
</reference>
<dbReference type="Proteomes" id="UP000242224">
    <property type="component" value="Unassembled WGS sequence"/>
</dbReference>
<dbReference type="InterPro" id="IPR038610">
    <property type="entry name" value="FliK-like_C_sf"/>
</dbReference>
<feature type="domain" description="Flagellar hook-length control protein-like C-terminal" evidence="2">
    <location>
        <begin position="189"/>
        <end position="261"/>
    </location>
</feature>
<name>A0ABX3MUQ7_9RHOB</name>
<dbReference type="Pfam" id="PF02120">
    <property type="entry name" value="Flg_hook"/>
    <property type="match status" value="1"/>
</dbReference>
<organism evidence="3 4">
    <name type="scientific">Thioclava marina</name>
    <dbReference type="NCBI Taxonomy" id="1915077"/>
    <lineage>
        <taxon>Bacteria</taxon>
        <taxon>Pseudomonadati</taxon>
        <taxon>Pseudomonadota</taxon>
        <taxon>Alphaproteobacteria</taxon>
        <taxon>Rhodobacterales</taxon>
        <taxon>Paracoccaceae</taxon>
        <taxon>Thioclava</taxon>
    </lineage>
</organism>
<feature type="region of interest" description="Disordered" evidence="1">
    <location>
        <begin position="261"/>
        <end position="287"/>
    </location>
</feature>
<feature type="region of interest" description="Disordered" evidence="1">
    <location>
        <begin position="140"/>
        <end position="172"/>
    </location>
</feature>
<comment type="caution">
    <text evidence="3">The sequence shown here is derived from an EMBL/GenBank/DDBJ whole genome shotgun (WGS) entry which is preliminary data.</text>
</comment>
<accession>A0ABX3MUQ7</accession>
<sequence length="305" mass="32291">MAPRDSIEFDRGATSRTAVDMPIARLMTPEIQPDGPARNQISDGRLGPDTTRAPRSVAIEPTKATSGGDAPLMRPQASSDVTVAQAGPSPHSGAMPEKFTAEPLAPPPATHSADAAQVAPALPVTPKIVADNDERLSDLRASSTEPPLARPDLPLATLPEPQRTASAPPAPALAQSVGQQIGAALAQMPDQPIEISLSPEELGRVRLTLHAHDQAMTVAIQAERPETLDLMRRHIDSLAREMRELGYGALNFTFDQNSDQSAFAQRDMGGDAQDGPTPPSLEMPEPLRASFVPIRSAASGLDLRM</sequence>
<evidence type="ECO:0000313" key="3">
    <source>
        <dbReference type="EMBL" id="OOY13743.1"/>
    </source>
</evidence>
<proteinExistence type="predicted"/>
<dbReference type="InterPro" id="IPR021136">
    <property type="entry name" value="Flagellar_hook_control-like_C"/>
</dbReference>
<evidence type="ECO:0000313" key="4">
    <source>
        <dbReference type="Proteomes" id="UP000242224"/>
    </source>
</evidence>
<keyword evidence="4" id="KW-1185">Reference proteome</keyword>
<protein>
    <recommendedName>
        <fullName evidence="2">Flagellar hook-length control protein-like C-terminal domain-containing protein</fullName>
    </recommendedName>
</protein>
<evidence type="ECO:0000259" key="2">
    <source>
        <dbReference type="Pfam" id="PF02120"/>
    </source>
</evidence>
<dbReference type="EMBL" id="MPZS01000001">
    <property type="protein sequence ID" value="OOY13743.1"/>
    <property type="molecule type" value="Genomic_DNA"/>
</dbReference>
<dbReference type="CDD" id="cd17470">
    <property type="entry name" value="T3SS_Flik_C"/>
    <property type="match status" value="1"/>
</dbReference>
<evidence type="ECO:0000256" key="1">
    <source>
        <dbReference type="SAM" id="MobiDB-lite"/>
    </source>
</evidence>
<gene>
    <name evidence="3" type="ORF">BMG00_08280</name>
</gene>
<feature type="region of interest" description="Disordered" evidence="1">
    <location>
        <begin position="1"/>
        <end position="116"/>
    </location>
</feature>
<feature type="compositionally biased region" description="Basic and acidic residues" evidence="1">
    <location>
        <begin position="1"/>
        <end position="13"/>
    </location>
</feature>
<dbReference type="Gene3D" id="3.30.750.140">
    <property type="match status" value="1"/>
</dbReference>